<evidence type="ECO:0000313" key="5">
    <source>
        <dbReference type="Proteomes" id="UP000247702"/>
    </source>
</evidence>
<comment type="caution">
    <text evidence="3">The sequence shown here is derived from an EMBL/GenBank/DDBJ whole genome shotgun (WGS) entry which is preliminary data.</text>
</comment>
<gene>
    <name evidence="4" type="ORF">RCL2_001540100</name>
    <name evidence="3" type="ORF">RclHR1_00350020</name>
</gene>
<evidence type="ECO:0000256" key="1">
    <source>
        <dbReference type="SAM" id="MobiDB-lite"/>
    </source>
</evidence>
<feature type="region of interest" description="Disordered" evidence="1">
    <location>
        <begin position="128"/>
        <end position="167"/>
    </location>
</feature>
<keyword evidence="2" id="KW-0472">Membrane</keyword>
<dbReference type="EMBL" id="BEXD01002779">
    <property type="protein sequence ID" value="GBB99364.1"/>
    <property type="molecule type" value="Genomic_DNA"/>
</dbReference>
<keyword evidence="5" id="KW-1185">Reference proteome</keyword>
<dbReference type="Proteomes" id="UP000247702">
    <property type="component" value="Unassembled WGS sequence"/>
</dbReference>
<feature type="transmembrane region" description="Helical" evidence="2">
    <location>
        <begin position="176"/>
        <end position="198"/>
    </location>
</feature>
<feature type="region of interest" description="Disordered" evidence="1">
    <location>
        <begin position="87"/>
        <end position="108"/>
    </location>
</feature>
<feature type="compositionally biased region" description="Low complexity" evidence="1">
    <location>
        <begin position="225"/>
        <end position="238"/>
    </location>
</feature>
<keyword evidence="2" id="KW-1133">Transmembrane helix</keyword>
<dbReference type="Proteomes" id="UP000615446">
    <property type="component" value="Unassembled WGS sequence"/>
</dbReference>
<reference evidence="3 5" key="1">
    <citation type="submission" date="2017-11" db="EMBL/GenBank/DDBJ databases">
        <title>The genome of Rhizophagus clarus HR1 reveals common genetic basis of auxotrophy among arbuscular mycorrhizal fungi.</title>
        <authorList>
            <person name="Kobayashi Y."/>
        </authorList>
    </citation>
    <scope>NUCLEOTIDE SEQUENCE [LARGE SCALE GENOMIC DNA]</scope>
    <source>
        <strain evidence="3 5">HR1</strain>
    </source>
</reference>
<evidence type="ECO:0000313" key="3">
    <source>
        <dbReference type="EMBL" id="GBB99364.1"/>
    </source>
</evidence>
<dbReference type="EMBL" id="BLAL01000178">
    <property type="protein sequence ID" value="GES88448.1"/>
    <property type="molecule type" value="Genomic_DNA"/>
</dbReference>
<proteinExistence type="predicted"/>
<evidence type="ECO:0000313" key="4">
    <source>
        <dbReference type="EMBL" id="GES88448.1"/>
    </source>
</evidence>
<organism evidence="3 5">
    <name type="scientific">Rhizophagus clarus</name>
    <dbReference type="NCBI Taxonomy" id="94130"/>
    <lineage>
        <taxon>Eukaryota</taxon>
        <taxon>Fungi</taxon>
        <taxon>Fungi incertae sedis</taxon>
        <taxon>Mucoromycota</taxon>
        <taxon>Glomeromycotina</taxon>
        <taxon>Glomeromycetes</taxon>
        <taxon>Glomerales</taxon>
        <taxon>Glomeraceae</taxon>
        <taxon>Rhizophagus</taxon>
    </lineage>
</organism>
<feature type="compositionally biased region" description="Low complexity" evidence="1">
    <location>
        <begin position="136"/>
        <end position="155"/>
    </location>
</feature>
<evidence type="ECO:0000256" key="2">
    <source>
        <dbReference type="SAM" id="Phobius"/>
    </source>
</evidence>
<name>A0A2Z6RMI6_9GLOM</name>
<sequence length="359" mass="38720">MPPIRIREFSNEIIKGIVRGNNVHMFYHIHRRQEPIPVSSIQTVTLPHGPISLTLVTTSTVNDSTPTATPIATDISATNTATDISAPIPADTSTPKIPNIPSPSIPPTITTPIKPEPVTTVAPIQTIQTQNPLSPPSSILPSTTSTILSTTTSSPNEPIPGPDLPDNNTKSNNLNAWMFSTLAVLLLMMIITFLALIFRKRKRKRDSSHSTNSGDISDKDKESSSEPNSLTSSINSISSSLKKKKGKVVPADINVGSPPVPAIINNKDDEEKPQMPTLKRTPTTVSAFQELVDLTDDEHFNLRQSTSSGIYTIASRVSSTPTYVNYDAEEGTSSNAISVIPLHQERIETIIPHSSADNG</sequence>
<dbReference type="OrthoDB" id="2414181at2759"/>
<dbReference type="STRING" id="94130.A0A2Z6RMI6"/>
<keyword evidence="2" id="KW-0812">Transmembrane</keyword>
<reference evidence="4" key="2">
    <citation type="submission" date="2019-10" db="EMBL/GenBank/DDBJ databases">
        <title>Conservation and host-specific expression of non-tandemly repeated heterogenous ribosome RNA gene in arbuscular mycorrhizal fungi.</title>
        <authorList>
            <person name="Maeda T."/>
            <person name="Kobayashi Y."/>
            <person name="Nakagawa T."/>
            <person name="Ezawa T."/>
            <person name="Yamaguchi K."/>
            <person name="Bino T."/>
            <person name="Nishimoto Y."/>
            <person name="Shigenobu S."/>
            <person name="Kawaguchi M."/>
        </authorList>
    </citation>
    <scope>NUCLEOTIDE SEQUENCE</scope>
    <source>
        <strain evidence="4">HR1</strain>
    </source>
</reference>
<accession>A0A2Z6RMI6</accession>
<dbReference type="AlphaFoldDB" id="A0A2Z6RMI6"/>
<protein>
    <submittedName>
        <fullName evidence="3">Uncharacterized protein</fullName>
    </submittedName>
</protein>
<feature type="region of interest" description="Disordered" evidence="1">
    <location>
        <begin position="204"/>
        <end position="238"/>
    </location>
</feature>